<feature type="domain" description="HTH araC/xylS-type" evidence="4">
    <location>
        <begin position="9"/>
        <end position="107"/>
    </location>
</feature>
<dbReference type="InterPro" id="IPR018060">
    <property type="entry name" value="HTH_AraC"/>
</dbReference>
<name>A0A4U8QBA5_9FIRM</name>
<accession>A0A4U8QBA5</accession>
<evidence type="ECO:0000259" key="4">
    <source>
        <dbReference type="PROSITE" id="PS01124"/>
    </source>
</evidence>
<dbReference type="SUPFAM" id="SSF46689">
    <property type="entry name" value="Homeodomain-like"/>
    <property type="match status" value="2"/>
</dbReference>
<dbReference type="Pfam" id="PF12833">
    <property type="entry name" value="HTH_18"/>
    <property type="match status" value="1"/>
</dbReference>
<dbReference type="InterPro" id="IPR018062">
    <property type="entry name" value="HTH_AraC-typ_CS"/>
</dbReference>
<dbReference type="InterPro" id="IPR009057">
    <property type="entry name" value="Homeodomain-like_sf"/>
</dbReference>
<dbReference type="GO" id="GO:0043565">
    <property type="term" value="F:sequence-specific DNA binding"/>
    <property type="evidence" value="ECO:0007669"/>
    <property type="project" value="InterPro"/>
</dbReference>
<dbReference type="EMBL" id="QGQD01000036">
    <property type="protein sequence ID" value="TLD01553.1"/>
    <property type="molecule type" value="Genomic_DNA"/>
</dbReference>
<dbReference type="PANTHER" id="PTHR47504:SF5">
    <property type="entry name" value="RIGHT ORIGIN-BINDING PROTEIN"/>
    <property type="match status" value="1"/>
</dbReference>
<dbReference type="RefSeq" id="WP_138002183.1">
    <property type="nucleotide sequence ID" value="NZ_QGQD01000036.1"/>
</dbReference>
<proteinExistence type="predicted"/>
<comment type="caution">
    <text evidence="5">The sequence shown here is derived from an EMBL/GenBank/DDBJ whole genome shotgun (WGS) entry which is preliminary data.</text>
</comment>
<dbReference type="AlphaFoldDB" id="A0A4U8QBA5"/>
<keyword evidence="2" id="KW-0238">DNA-binding</keyword>
<sequence length="156" mass="17977">MSDKNDIVVEIVSYIESHLQEKIHLDDISQNMNYSKYYLNRIFSSVVGCTMHKYIQRRRLTEAARLLAETDIPIAEISCKAGYDSQQAFTLAFRQLYQCTPQTCRSLHIFTPRQERFVLFQEFCPAIQVFADNSAKGYNTITSFCIQLSEVRGIAA</sequence>
<evidence type="ECO:0000313" key="6">
    <source>
        <dbReference type="Proteomes" id="UP000306509"/>
    </source>
</evidence>
<organism evidence="5 6">
    <name type="scientific">Robinsoniella peoriensis</name>
    <dbReference type="NCBI Taxonomy" id="180332"/>
    <lineage>
        <taxon>Bacteria</taxon>
        <taxon>Bacillati</taxon>
        <taxon>Bacillota</taxon>
        <taxon>Clostridia</taxon>
        <taxon>Lachnospirales</taxon>
        <taxon>Lachnospiraceae</taxon>
        <taxon>Robinsoniella</taxon>
    </lineage>
</organism>
<dbReference type="PROSITE" id="PS00041">
    <property type="entry name" value="HTH_ARAC_FAMILY_1"/>
    <property type="match status" value="1"/>
</dbReference>
<gene>
    <name evidence="5" type="primary">soxS_3</name>
    <name evidence="5" type="ORF">DSM106044_01532</name>
</gene>
<evidence type="ECO:0000256" key="3">
    <source>
        <dbReference type="ARBA" id="ARBA00023163"/>
    </source>
</evidence>
<evidence type="ECO:0000256" key="1">
    <source>
        <dbReference type="ARBA" id="ARBA00023015"/>
    </source>
</evidence>
<keyword evidence="1" id="KW-0805">Transcription regulation</keyword>
<evidence type="ECO:0000256" key="2">
    <source>
        <dbReference type="ARBA" id="ARBA00023125"/>
    </source>
</evidence>
<evidence type="ECO:0000313" key="5">
    <source>
        <dbReference type="EMBL" id="TLD01553.1"/>
    </source>
</evidence>
<dbReference type="PROSITE" id="PS01124">
    <property type="entry name" value="HTH_ARAC_FAMILY_2"/>
    <property type="match status" value="1"/>
</dbReference>
<dbReference type="Proteomes" id="UP000306509">
    <property type="component" value="Unassembled WGS sequence"/>
</dbReference>
<dbReference type="STRING" id="180332.GCA_000797495_04753"/>
<dbReference type="InterPro" id="IPR050959">
    <property type="entry name" value="MarA-like"/>
</dbReference>
<dbReference type="GO" id="GO:0003700">
    <property type="term" value="F:DNA-binding transcription factor activity"/>
    <property type="evidence" value="ECO:0007669"/>
    <property type="project" value="InterPro"/>
</dbReference>
<dbReference type="Gene3D" id="1.10.10.60">
    <property type="entry name" value="Homeodomain-like"/>
    <property type="match status" value="2"/>
</dbReference>
<keyword evidence="3" id="KW-0804">Transcription</keyword>
<reference evidence="5 6" key="1">
    <citation type="journal article" date="2019" name="Anaerobe">
        <title>Detection of Robinsoniella peoriensis in multiple bone samples of a trauma patient.</title>
        <authorList>
            <person name="Schrottner P."/>
            <person name="Hartwich K."/>
            <person name="Bunk B."/>
            <person name="Schober I."/>
            <person name="Helbig S."/>
            <person name="Rudolph W.W."/>
            <person name="Gunzer F."/>
        </authorList>
    </citation>
    <scope>NUCLEOTIDE SEQUENCE [LARGE SCALE GENOMIC DNA]</scope>
    <source>
        <strain evidence="5 6">DSM 106044</strain>
    </source>
</reference>
<dbReference type="PANTHER" id="PTHR47504">
    <property type="entry name" value="RIGHT ORIGIN-BINDING PROTEIN"/>
    <property type="match status" value="1"/>
</dbReference>
<dbReference type="SMART" id="SM00342">
    <property type="entry name" value="HTH_ARAC"/>
    <property type="match status" value="1"/>
</dbReference>
<keyword evidence="6" id="KW-1185">Reference proteome</keyword>
<protein>
    <submittedName>
        <fullName evidence="5">Regulatory protein SoxS</fullName>
    </submittedName>
</protein>